<keyword evidence="3" id="KW-0378">Hydrolase</keyword>
<feature type="transmembrane region" description="Helical" evidence="1">
    <location>
        <begin position="12"/>
        <end position="30"/>
    </location>
</feature>
<dbReference type="InterPro" id="IPR022742">
    <property type="entry name" value="Hydrolase_4"/>
</dbReference>
<dbReference type="STRING" id="926569.ANT_19730"/>
<keyword evidence="1" id="KW-1133">Transmembrane helix</keyword>
<dbReference type="InParanoid" id="E8N6D5"/>
<protein>
    <submittedName>
        <fullName evidence="3">Hydrolase</fullName>
    </submittedName>
</protein>
<reference evidence="3 4" key="1">
    <citation type="submission" date="2010-12" db="EMBL/GenBank/DDBJ databases">
        <title>Whole genome sequence of Anaerolinea thermophila UNI-1.</title>
        <authorList>
            <person name="Narita-Yamada S."/>
            <person name="Kishi E."/>
            <person name="Watanabe Y."/>
            <person name="Takasaki K."/>
            <person name="Ankai A."/>
            <person name="Oguchi A."/>
            <person name="Fukui S."/>
            <person name="Takahashi M."/>
            <person name="Yashiro I."/>
            <person name="Hosoyama A."/>
            <person name="Sekiguchi Y."/>
            <person name="Hanada S."/>
            <person name="Fujita N."/>
        </authorList>
    </citation>
    <scope>NUCLEOTIDE SEQUENCE [LARGE SCALE GENOMIC DNA]</scope>
    <source>
        <strain evidence="4">DSM 14523 / JCM 11388 / NBRC 100420 / UNI-1</strain>
    </source>
</reference>
<dbReference type="RefSeq" id="WP_013560372.1">
    <property type="nucleotide sequence ID" value="NC_014960.1"/>
</dbReference>
<dbReference type="eggNOG" id="COG1647">
    <property type="taxonomic scope" value="Bacteria"/>
</dbReference>
<dbReference type="PANTHER" id="PTHR11614">
    <property type="entry name" value="PHOSPHOLIPASE-RELATED"/>
    <property type="match status" value="1"/>
</dbReference>
<dbReference type="HOGENOM" id="CLU_640377_0_0_0"/>
<dbReference type="InterPro" id="IPR051044">
    <property type="entry name" value="MAG_DAG_Lipase"/>
</dbReference>
<evidence type="ECO:0000313" key="3">
    <source>
        <dbReference type="EMBL" id="BAJ63999.1"/>
    </source>
</evidence>
<name>E8N6D5_ANATU</name>
<dbReference type="Pfam" id="PF12146">
    <property type="entry name" value="Hydrolase_4"/>
    <property type="match status" value="1"/>
</dbReference>
<keyword evidence="1" id="KW-0472">Membrane</keyword>
<dbReference type="OrthoDB" id="9786110at2"/>
<feature type="transmembrane region" description="Helical" evidence="1">
    <location>
        <begin position="85"/>
        <end position="104"/>
    </location>
</feature>
<keyword evidence="1" id="KW-0812">Transmembrane</keyword>
<evidence type="ECO:0000256" key="1">
    <source>
        <dbReference type="SAM" id="Phobius"/>
    </source>
</evidence>
<keyword evidence="4" id="KW-1185">Reference proteome</keyword>
<feature type="transmembrane region" description="Helical" evidence="1">
    <location>
        <begin position="36"/>
        <end position="58"/>
    </location>
</feature>
<dbReference type="InterPro" id="IPR054261">
    <property type="entry name" value="DUF6992"/>
</dbReference>
<evidence type="ECO:0000313" key="4">
    <source>
        <dbReference type="Proteomes" id="UP000008922"/>
    </source>
</evidence>
<dbReference type="InterPro" id="IPR029058">
    <property type="entry name" value="AB_hydrolase_fold"/>
</dbReference>
<dbReference type="SUPFAM" id="SSF53474">
    <property type="entry name" value="alpha/beta-Hydrolases"/>
    <property type="match status" value="1"/>
</dbReference>
<dbReference type="Proteomes" id="UP000008922">
    <property type="component" value="Chromosome"/>
</dbReference>
<evidence type="ECO:0000259" key="2">
    <source>
        <dbReference type="Pfam" id="PF12146"/>
    </source>
</evidence>
<dbReference type="GO" id="GO:0016787">
    <property type="term" value="F:hydrolase activity"/>
    <property type="evidence" value="ECO:0007669"/>
    <property type="project" value="UniProtKB-KW"/>
</dbReference>
<dbReference type="Pfam" id="PF22503">
    <property type="entry name" value="DUF6992"/>
    <property type="match status" value="1"/>
</dbReference>
<accession>E8N6D5</accession>
<sequence length="428" mass="48217">MIYYYQKILSHRLLAWAVLSVLAGVSLWVFHTAGFWNGFGVQCLVWGAVDGVIALLGLRGLREKLESSPKFEVVRRDAARLRKILWVNAALDVLYLSGGLWILLKFPTDAWLQGTGAGVLVQGGFLLLFDVFHAIRVPEEVALPDLGILKGEEHQEFVLSGGDPVAILIHGFPGTPAEVREWAQAIHQEGWTVKALLLPGFGADLPNMYQQRVQMWLDKITAEVEVYKSQGRLVLLAGFSMGGGLSIVAAEKSQPHALLLLAPFWLPETIWTRLLAGIVRLFLPQVIYPFKSMPALLEQMKEEAHRAASDVNLDDPRLRIAVQEIPVPLITLEQFRVLSRWVRRSAPRLSMPVCILQGTRDPVVRPAFTQKLIQLMRTPVEYHLVSGEHHTLLRGEEGFEETMVLSRQFVRKVWMQYQHQKSSSFLSQ</sequence>
<dbReference type="EMBL" id="AP012029">
    <property type="protein sequence ID" value="BAJ63999.1"/>
    <property type="molecule type" value="Genomic_DNA"/>
</dbReference>
<dbReference type="Gene3D" id="3.40.50.1820">
    <property type="entry name" value="alpha/beta hydrolase"/>
    <property type="match status" value="1"/>
</dbReference>
<dbReference type="KEGG" id="atm:ANT_19730"/>
<gene>
    <name evidence="3" type="ordered locus">ANT_19730</name>
</gene>
<dbReference type="AlphaFoldDB" id="E8N6D5"/>
<organism evidence="3 4">
    <name type="scientific">Anaerolinea thermophila (strain DSM 14523 / JCM 11388 / NBRC 100420 / UNI-1)</name>
    <dbReference type="NCBI Taxonomy" id="926569"/>
    <lineage>
        <taxon>Bacteria</taxon>
        <taxon>Bacillati</taxon>
        <taxon>Chloroflexota</taxon>
        <taxon>Anaerolineae</taxon>
        <taxon>Anaerolineales</taxon>
        <taxon>Anaerolineaceae</taxon>
        <taxon>Anaerolinea</taxon>
    </lineage>
</organism>
<proteinExistence type="predicted"/>
<feature type="domain" description="Serine aminopeptidase S33" evidence="2">
    <location>
        <begin position="166"/>
        <end position="394"/>
    </location>
</feature>